<gene>
    <name evidence="1" type="ORF">UFOVP218_26</name>
</gene>
<dbReference type="EMBL" id="LR798261">
    <property type="protein sequence ID" value="CAB5218529.1"/>
    <property type="molecule type" value="Genomic_DNA"/>
</dbReference>
<name>A0A6J7WKD9_9CAUD</name>
<protein>
    <submittedName>
        <fullName evidence="1">Uncharacterized protein</fullName>
    </submittedName>
</protein>
<accession>A0A6J7WKD9</accession>
<sequence>MAVITWPTTLPQVPQKGFTETVGINIIRSTTDAGPAKQRRRASRPNGMNLSFIMTTAQTQILDDFVKTTLNGIYRFTFPHPRLLGTNIDVRIVPGSTGEFFTLTYIAPGYWSTSLQMEIMP</sequence>
<proteinExistence type="predicted"/>
<organism evidence="1">
    <name type="scientific">uncultured Caudovirales phage</name>
    <dbReference type="NCBI Taxonomy" id="2100421"/>
    <lineage>
        <taxon>Viruses</taxon>
        <taxon>Duplodnaviria</taxon>
        <taxon>Heunggongvirae</taxon>
        <taxon>Uroviricota</taxon>
        <taxon>Caudoviricetes</taxon>
        <taxon>Peduoviridae</taxon>
        <taxon>Maltschvirus</taxon>
        <taxon>Maltschvirus maltsch</taxon>
    </lineage>
</organism>
<evidence type="ECO:0000313" key="1">
    <source>
        <dbReference type="EMBL" id="CAB5218529.1"/>
    </source>
</evidence>
<reference evidence="1" key="1">
    <citation type="submission" date="2020-05" db="EMBL/GenBank/DDBJ databases">
        <authorList>
            <person name="Chiriac C."/>
            <person name="Salcher M."/>
            <person name="Ghai R."/>
            <person name="Kavagutti S V."/>
        </authorList>
    </citation>
    <scope>NUCLEOTIDE SEQUENCE</scope>
</reference>